<dbReference type="EMBL" id="BRXY01000230">
    <property type="protein sequence ID" value="GMH79095.1"/>
    <property type="molecule type" value="Genomic_DNA"/>
</dbReference>
<evidence type="ECO:0000256" key="1">
    <source>
        <dbReference type="SAM" id="MobiDB-lite"/>
    </source>
</evidence>
<comment type="caution">
    <text evidence="2">The sequence shown here is derived from an EMBL/GenBank/DDBJ whole genome shotgun (WGS) entry which is preliminary data.</text>
</comment>
<protein>
    <submittedName>
        <fullName evidence="2">Uncharacterized protein</fullName>
    </submittedName>
</protein>
<name>A0A9W7B032_9STRA</name>
<evidence type="ECO:0000313" key="2">
    <source>
        <dbReference type="EMBL" id="GMH79095.1"/>
    </source>
</evidence>
<gene>
    <name evidence="2" type="ORF">TrST_g1198</name>
</gene>
<sequence>MSDTGDKIARHNAALSCKNSGLTEVFKDVIAKAIGEEMGEEEALLMARDVLKGKVEELGGGGGGDGSEGGSGGGGKEQGDSTTPKT</sequence>
<organism evidence="2 3">
    <name type="scientific">Triparma strigata</name>
    <dbReference type="NCBI Taxonomy" id="1606541"/>
    <lineage>
        <taxon>Eukaryota</taxon>
        <taxon>Sar</taxon>
        <taxon>Stramenopiles</taxon>
        <taxon>Ochrophyta</taxon>
        <taxon>Bolidophyceae</taxon>
        <taxon>Parmales</taxon>
        <taxon>Triparmaceae</taxon>
        <taxon>Triparma</taxon>
    </lineage>
</organism>
<feature type="compositionally biased region" description="Gly residues" evidence="1">
    <location>
        <begin position="58"/>
        <end position="76"/>
    </location>
</feature>
<evidence type="ECO:0000313" key="3">
    <source>
        <dbReference type="Proteomes" id="UP001165085"/>
    </source>
</evidence>
<proteinExistence type="predicted"/>
<dbReference type="AlphaFoldDB" id="A0A9W7B032"/>
<keyword evidence="3" id="KW-1185">Reference proteome</keyword>
<accession>A0A9W7B032</accession>
<reference evidence="3" key="1">
    <citation type="journal article" date="2023" name="Commun. Biol.">
        <title>Genome analysis of Parmales, the sister group of diatoms, reveals the evolutionary specialization of diatoms from phago-mixotrophs to photoautotrophs.</title>
        <authorList>
            <person name="Ban H."/>
            <person name="Sato S."/>
            <person name="Yoshikawa S."/>
            <person name="Yamada K."/>
            <person name="Nakamura Y."/>
            <person name="Ichinomiya M."/>
            <person name="Sato N."/>
            <person name="Blanc-Mathieu R."/>
            <person name="Endo H."/>
            <person name="Kuwata A."/>
            <person name="Ogata H."/>
        </authorList>
    </citation>
    <scope>NUCLEOTIDE SEQUENCE [LARGE SCALE GENOMIC DNA]</scope>
    <source>
        <strain evidence="3">NIES 3701</strain>
    </source>
</reference>
<feature type="region of interest" description="Disordered" evidence="1">
    <location>
        <begin position="55"/>
        <end position="86"/>
    </location>
</feature>
<dbReference type="Proteomes" id="UP001165085">
    <property type="component" value="Unassembled WGS sequence"/>
</dbReference>